<dbReference type="GO" id="GO:0031416">
    <property type="term" value="C:NatB complex"/>
    <property type="evidence" value="ECO:0007669"/>
    <property type="project" value="TreeGrafter"/>
</dbReference>
<sequence length="953" mass="106181">MSSAAVIERRNKQIQDAIEAGNLKQALQLCEKRLKKGENTPFLKAWKANILFHHADDAHRQRGIAESLELCSSKPAITDIGALEMLQSTLAGADEHSETLRALWYTAAKTKPQDEDIQLRWFTLASEAGDWMTAQKAAMSLQVNFPKVRKYYFWAIFMCYLIATDCSSSPLDKNIFGTLAYRMISKAADSVPRDPKELLSPGRAIQTGEELSLMIKIYGQQGRYDDIVNLLNSQHLGVNSRIAQNDWSFVTTKLATLGKAGLWEQGLSFAKELLSLPDELGDGEKIPASYEEKDDWQVWDLLLTAAEKLHRDEIFKQVEDFIIGYMAKRPKSRNAQLANLDLISREMVLSKRSTPADLVAGCKTYFDNNKNRLCCFHDLRKYLTILDGSLREEFYSYVLPSVSIKAVDAEESDDPFKSVPAVNALKFEYCFQLSLQADTVSHVEDFARRCLQQFQAGRRLGLAEELPSTIETQPSDDFCLLAAMSLMRVHGENADLNPYLHPGLIQAAGILEHLLLKSPHNYEALLLLVRIYLLLGAGSLALKTFAQLSVKQIQYESVAHNLFTRISTIHPQSAPPFEGLERKDFDPQAALRQALLFYRNAVNSTTYARTAGLDHGSYLNVEGSIDLQKNLRYSICRKMWALEVRKIQRLVGGPSVKQYDELVSDNTCVIDKRTSDGFMNCEFPGKPIFEEHVRLGPLPKECAMRAMTLTDVLLNYLYTDSSAREKLTDQVSSCATLDLDLPDAELTPTEVENIKIHHLLLKLIAAYTETPTTSDTDSIDGISSQIESWLNDKVAALSSSTPADIQGTINLAPTEASTSCPAPTWHYLHTNISLLETLKTISLFVSSQTQGKSKSKPSPCIAKEKLEALRMLTKKLADVIKLNTRMLKSRIAESGTLGQLVSIVTSGPKGDMENLAAEIEKMIGTSSLELFCGSLMESWDEALDGVVLICSSI</sequence>
<protein>
    <recommendedName>
        <fullName evidence="4">Cytoskeleton organization protein</fullName>
    </recommendedName>
</protein>
<dbReference type="AlphaFoldDB" id="A0AAF0DMF2"/>
<dbReference type="EMBL" id="CP120630">
    <property type="protein sequence ID" value="WEW61277.1"/>
    <property type="molecule type" value="Genomic_DNA"/>
</dbReference>
<dbReference type="PANTHER" id="PTHR22767">
    <property type="entry name" value="N-TERMINAL ACETYLTRANSFERASE-RELATED"/>
    <property type="match status" value="1"/>
</dbReference>
<evidence type="ECO:0000256" key="1">
    <source>
        <dbReference type="ARBA" id="ARBA00006298"/>
    </source>
</evidence>
<dbReference type="PANTHER" id="PTHR22767:SF3">
    <property type="entry name" value="N-ALPHA-ACETYLTRANSFERASE 25, NATB AUXILIARY SUBUNIT"/>
    <property type="match status" value="1"/>
</dbReference>
<dbReference type="InterPro" id="IPR019183">
    <property type="entry name" value="NAA25_NatB_aux_su"/>
</dbReference>
<keyword evidence="3" id="KW-1185">Reference proteome</keyword>
<name>A0AAF0DMF2_9EURO</name>
<evidence type="ECO:0000313" key="2">
    <source>
        <dbReference type="EMBL" id="WEW61277.1"/>
    </source>
</evidence>
<comment type="similarity">
    <text evidence="1">Belongs to the MDM20/NAA25 family.</text>
</comment>
<organism evidence="2 3">
    <name type="scientific">Emydomyces testavorans</name>
    <dbReference type="NCBI Taxonomy" id="2070801"/>
    <lineage>
        <taxon>Eukaryota</taxon>
        <taxon>Fungi</taxon>
        <taxon>Dikarya</taxon>
        <taxon>Ascomycota</taxon>
        <taxon>Pezizomycotina</taxon>
        <taxon>Eurotiomycetes</taxon>
        <taxon>Eurotiomycetidae</taxon>
        <taxon>Onygenales</taxon>
        <taxon>Nannizziopsiaceae</taxon>
        <taxon>Emydomyces</taxon>
    </lineage>
</organism>
<dbReference type="Pfam" id="PF09797">
    <property type="entry name" value="NatB_MDM20"/>
    <property type="match status" value="1"/>
</dbReference>
<proteinExistence type="inferred from homology"/>
<evidence type="ECO:0000313" key="3">
    <source>
        <dbReference type="Proteomes" id="UP001219355"/>
    </source>
</evidence>
<dbReference type="Proteomes" id="UP001219355">
    <property type="component" value="Chromosome 4"/>
</dbReference>
<gene>
    <name evidence="2" type="ORF">PRK78_006767</name>
</gene>
<evidence type="ECO:0008006" key="4">
    <source>
        <dbReference type="Google" id="ProtNLM"/>
    </source>
</evidence>
<accession>A0AAF0DMF2</accession>
<reference evidence="2" key="1">
    <citation type="submission" date="2023-03" db="EMBL/GenBank/DDBJ databases">
        <title>Emydomyces testavorans Genome Sequence.</title>
        <authorList>
            <person name="Hoyer L."/>
        </authorList>
    </citation>
    <scope>NUCLEOTIDE SEQUENCE</scope>
    <source>
        <strain evidence="2">16-2883</strain>
    </source>
</reference>